<sequence>MQRVASKFGRFTAVFRERPLVANMVTYPTLYVAAEFTQQTILMSIDETRRRRGYDWKIMLRYMSSQPRCPRPSSTTGTGTWTA</sequence>
<organism evidence="1 2">
    <name type="scientific">Rhipicephalus sanguineus</name>
    <name type="common">Brown dog tick</name>
    <name type="synonym">Ixodes sanguineus</name>
    <dbReference type="NCBI Taxonomy" id="34632"/>
    <lineage>
        <taxon>Eukaryota</taxon>
        <taxon>Metazoa</taxon>
        <taxon>Ecdysozoa</taxon>
        <taxon>Arthropoda</taxon>
        <taxon>Chelicerata</taxon>
        <taxon>Arachnida</taxon>
        <taxon>Acari</taxon>
        <taxon>Parasitiformes</taxon>
        <taxon>Ixodida</taxon>
        <taxon>Ixodoidea</taxon>
        <taxon>Ixodidae</taxon>
        <taxon>Rhipicephalinae</taxon>
        <taxon>Rhipicephalus</taxon>
        <taxon>Rhipicephalus</taxon>
    </lineage>
</organism>
<dbReference type="EMBL" id="JABSTV010001253">
    <property type="protein sequence ID" value="KAH7943879.1"/>
    <property type="molecule type" value="Genomic_DNA"/>
</dbReference>
<evidence type="ECO:0000313" key="1">
    <source>
        <dbReference type="EMBL" id="KAH7943879.1"/>
    </source>
</evidence>
<reference evidence="1" key="2">
    <citation type="submission" date="2021-09" db="EMBL/GenBank/DDBJ databases">
        <authorList>
            <person name="Jia N."/>
            <person name="Wang J."/>
            <person name="Shi W."/>
            <person name="Du L."/>
            <person name="Sun Y."/>
            <person name="Zhan W."/>
            <person name="Jiang J."/>
            <person name="Wang Q."/>
            <person name="Zhang B."/>
            <person name="Ji P."/>
            <person name="Sakyi L.B."/>
            <person name="Cui X."/>
            <person name="Yuan T."/>
            <person name="Jiang B."/>
            <person name="Yang W."/>
            <person name="Lam T.T.-Y."/>
            <person name="Chang Q."/>
            <person name="Ding S."/>
            <person name="Wang X."/>
            <person name="Zhu J."/>
            <person name="Ruan X."/>
            <person name="Zhao L."/>
            <person name="Wei J."/>
            <person name="Que T."/>
            <person name="Du C."/>
            <person name="Cheng J."/>
            <person name="Dai P."/>
            <person name="Han X."/>
            <person name="Huang E."/>
            <person name="Gao Y."/>
            <person name="Liu J."/>
            <person name="Shao H."/>
            <person name="Ye R."/>
            <person name="Li L."/>
            <person name="Wei W."/>
            <person name="Wang X."/>
            <person name="Wang C."/>
            <person name="Huo Q."/>
            <person name="Li W."/>
            <person name="Guo W."/>
            <person name="Chen H."/>
            <person name="Chen S."/>
            <person name="Zhou L."/>
            <person name="Zhou L."/>
            <person name="Ni X."/>
            <person name="Tian J."/>
            <person name="Zhou Y."/>
            <person name="Sheng Y."/>
            <person name="Liu T."/>
            <person name="Pan Y."/>
            <person name="Xia L."/>
            <person name="Li J."/>
            <person name="Zhao F."/>
            <person name="Cao W."/>
        </authorList>
    </citation>
    <scope>NUCLEOTIDE SEQUENCE</scope>
    <source>
        <strain evidence="1">Rsan-2018</strain>
        <tissue evidence="1">Larvae</tissue>
    </source>
</reference>
<name>A0A9D4PJB4_RHISA</name>
<dbReference type="VEuPathDB" id="VectorBase:RSAN_029206"/>
<protein>
    <submittedName>
        <fullName evidence="1">Uncharacterized protein</fullName>
    </submittedName>
</protein>
<accession>A0A9D4PJB4</accession>
<gene>
    <name evidence="1" type="ORF">HPB52_012431</name>
</gene>
<keyword evidence="2" id="KW-1185">Reference proteome</keyword>
<evidence type="ECO:0000313" key="2">
    <source>
        <dbReference type="Proteomes" id="UP000821837"/>
    </source>
</evidence>
<comment type="caution">
    <text evidence="1">The sequence shown here is derived from an EMBL/GenBank/DDBJ whole genome shotgun (WGS) entry which is preliminary data.</text>
</comment>
<dbReference type="AlphaFoldDB" id="A0A9D4PJB4"/>
<reference evidence="1" key="1">
    <citation type="journal article" date="2020" name="Cell">
        <title>Large-Scale Comparative Analyses of Tick Genomes Elucidate Their Genetic Diversity and Vector Capacities.</title>
        <authorList>
            <consortium name="Tick Genome and Microbiome Consortium (TIGMIC)"/>
            <person name="Jia N."/>
            <person name="Wang J."/>
            <person name="Shi W."/>
            <person name="Du L."/>
            <person name="Sun Y."/>
            <person name="Zhan W."/>
            <person name="Jiang J.F."/>
            <person name="Wang Q."/>
            <person name="Zhang B."/>
            <person name="Ji P."/>
            <person name="Bell-Sakyi L."/>
            <person name="Cui X.M."/>
            <person name="Yuan T.T."/>
            <person name="Jiang B.G."/>
            <person name="Yang W.F."/>
            <person name="Lam T.T."/>
            <person name="Chang Q.C."/>
            <person name="Ding S.J."/>
            <person name="Wang X.J."/>
            <person name="Zhu J.G."/>
            <person name="Ruan X.D."/>
            <person name="Zhao L."/>
            <person name="Wei J.T."/>
            <person name="Ye R.Z."/>
            <person name="Que T.C."/>
            <person name="Du C.H."/>
            <person name="Zhou Y.H."/>
            <person name="Cheng J.X."/>
            <person name="Dai P.F."/>
            <person name="Guo W.B."/>
            <person name="Han X.H."/>
            <person name="Huang E.J."/>
            <person name="Li L.F."/>
            <person name="Wei W."/>
            <person name="Gao Y.C."/>
            <person name="Liu J.Z."/>
            <person name="Shao H.Z."/>
            <person name="Wang X."/>
            <person name="Wang C.C."/>
            <person name="Yang T.C."/>
            <person name="Huo Q.B."/>
            <person name="Li W."/>
            <person name="Chen H.Y."/>
            <person name="Chen S.E."/>
            <person name="Zhou L.G."/>
            <person name="Ni X.B."/>
            <person name="Tian J.H."/>
            <person name="Sheng Y."/>
            <person name="Liu T."/>
            <person name="Pan Y.S."/>
            <person name="Xia L.Y."/>
            <person name="Li J."/>
            <person name="Zhao F."/>
            <person name="Cao W.C."/>
        </authorList>
    </citation>
    <scope>NUCLEOTIDE SEQUENCE</scope>
    <source>
        <strain evidence="1">Rsan-2018</strain>
    </source>
</reference>
<dbReference type="Proteomes" id="UP000821837">
    <property type="component" value="Unassembled WGS sequence"/>
</dbReference>
<proteinExistence type="predicted"/>